<dbReference type="Gene3D" id="1.10.10.10">
    <property type="entry name" value="Winged helix-like DNA-binding domain superfamily/Winged helix DNA-binding domain"/>
    <property type="match status" value="1"/>
</dbReference>
<evidence type="ECO:0000256" key="5">
    <source>
        <dbReference type="SAM" id="MobiDB-lite"/>
    </source>
</evidence>
<feature type="region of interest" description="Disordered" evidence="5">
    <location>
        <begin position="300"/>
        <end position="337"/>
    </location>
</feature>
<reference evidence="7 8" key="1">
    <citation type="submission" date="2017-07" db="EMBL/GenBank/DDBJ databases">
        <title>A draft genome sequence of Komagataeibacter sp. T5K1.</title>
        <authorList>
            <person name="Skraban J."/>
            <person name="Cleenwerck I."/>
            <person name="Vandamme P."/>
            <person name="Trcek J."/>
        </authorList>
    </citation>
    <scope>NUCLEOTIDE SEQUENCE [LARGE SCALE GENOMIC DNA]</scope>
    <source>
        <strain evidence="7 8">T5K1</strain>
    </source>
</reference>
<feature type="domain" description="HTH lysR-type" evidence="6">
    <location>
        <begin position="1"/>
        <end position="58"/>
    </location>
</feature>
<dbReference type="Pfam" id="PF00126">
    <property type="entry name" value="HTH_1"/>
    <property type="match status" value="1"/>
</dbReference>
<evidence type="ECO:0000256" key="2">
    <source>
        <dbReference type="ARBA" id="ARBA00023015"/>
    </source>
</evidence>
<dbReference type="PANTHER" id="PTHR30126">
    <property type="entry name" value="HTH-TYPE TRANSCRIPTIONAL REGULATOR"/>
    <property type="match status" value="1"/>
</dbReference>
<dbReference type="PRINTS" id="PR00039">
    <property type="entry name" value="HTHLYSR"/>
</dbReference>
<feature type="compositionally biased region" description="Pro residues" evidence="5">
    <location>
        <begin position="314"/>
        <end position="324"/>
    </location>
</feature>
<dbReference type="GO" id="GO:0000976">
    <property type="term" value="F:transcription cis-regulatory region binding"/>
    <property type="evidence" value="ECO:0007669"/>
    <property type="project" value="TreeGrafter"/>
</dbReference>
<evidence type="ECO:0000256" key="4">
    <source>
        <dbReference type="ARBA" id="ARBA00023163"/>
    </source>
</evidence>
<evidence type="ECO:0000256" key="3">
    <source>
        <dbReference type="ARBA" id="ARBA00023125"/>
    </source>
</evidence>
<dbReference type="InterPro" id="IPR000847">
    <property type="entry name" value="LysR_HTH_N"/>
</dbReference>
<dbReference type="GO" id="GO:0003700">
    <property type="term" value="F:DNA-binding transcription factor activity"/>
    <property type="evidence" value="ECO:0007669"/>
    <property type="project" value="InterPro"/>
</dbReference>
<evidence type="ECO:0000313" key="8">
    <source>
        <dbReference type="Proteomes" id="UP000247609"/>
    </source>
</evidence>
<dbReference type="RefSeq" id="WP_110526675.1">
    <property type="nucleotide sequence ID" value="NZ_NOXG01000002.1"/>
</dbReference>
<dbReference type="AlphaFoldDB" id="A0A318QGC2"/>
<dbReference type="SUPFAM" id="SSF46785">
    <property type="entry name" value="Winged helix' DNA-binding domain"/>
    <property type="match status" value="1"/>
</dbReference>
<evidence type="ECO:0000259" key="6">
    <source>
        <dbReference type="PROSITE" id="PS50931"/>
    </source>
</evidence>
<evidence type="ECO:0000256" key="1">
    <source>
        <dbReference type="ARBA" id="ARBA00009437"/>
    </source>
</evidence>
<organism evidence="7 8">
    <name type="scientific">Novacetimonas pomaceti</name>
    <dbReference type="NCBI Taxonomy" id="2021998"/>
    <lineage>
        <taxon>Bacteria</taxon>
        <taxon>Pseudomonadati</taxon>
        <taxon>Pseudomonadota</taxon>
        <taxon>Alphaproteobacteria</taxon>
        <taxon>Acetobacterales</taxon>
        <taxon>Acetobacteraceae</taxon>
        <taxon>Novacetimonas</taxon>
    </lineage>
</organism>
<dbReference type="InterPro" id="IPR036388">
    <property type="entry name" value="WH-like_DNA-bd_sf"/>
</dbReference>
<dbReference type="InterPro" id="IPR036390">
    <property type="entry name" value="WH_DNA-bd_sf"/>
</dbReference>
<comment type="similarity">
    <text evidence="1">Belongs to the LysR transcriptional regulatory family.</text>
</comment>
<comment type="caution">
    <text evidence="7">The sequence shown here is derived from an EMBL/GenBank/DDBJ whole genome shotgun (WGS) entry which is preliminary data.</text>
</comment>
<dbReference type="EMBL" id="NOXG01000002">
    <property type="protein sequence ID" value="PYD76432.1"/>
    <property type="molecule type" value="Genomic_DNA"/>
</dbReference>
<evidence type="ECO:0000313" key="7">
    <source>
        <dbReference type="EMBL" id="PYD76432.1"/>
    </source>
</evidence>
<proteinExistence type="inferred from homology"/>
<accession>A0A318QGC2</accession>
<protein>
    <recommendedName>
        <fullName evidence="6">HTH lysR-type domain-containing protein</fullName>
    </recommendedName>
</protein>
<keyword evidence="3" id="KW-0238">DNA-binding</keyword>
<dbReference type="PANTHER" id="PTHR30126:SF2">
    <property type="entry name" value="HTH-TYPE TRANSCRIPTIONAL REGULATOR YJIE"/>
    <property type="match status" value="1"/>
</dbReference>
<sequence length="337" mass="37001">MELKWLEDFAALAETGSFSRAAELRHVTQPALSRRVRQLENWLGTTLVSRASLPAELTREGLRFLPQARDMIRQLYGAREAFRGDAAAKLVRFAALHTLAVAFFPNWMAALSLDAPPIRAAILPDRGGIEANLSALVEGEADFFLTYAHRYVSLRLEEGKFEFLKVSSDEAIPVTARELVVDGTKWVGEGLLDAALTRPIAVPYATYGDDSFFGQVLRRLFDVSPPFQRVTVHQNAIAHGLKAVVLAGGGLCWLPRSLIRTELATGALVPASRDARWNLDIDIRLYRHMDEGGGDVGRLWDRARRNANTGAPDAPSPAATPPPGRQESVGEQPADKK</sequence>
<dbReference type="FunFam" id="1.10.10.10:FF:000001">
    <property type="entry name" value="LysR family transcriptional regulator"/>
    <property type="match status" value="1"/>
</dbReference>
<keyword evidence="4" id="KW-0804">Transcription</keyword>
<name>A0A318QGC2_9PROT</name>
<dbReference type="PROSITE" id="PS50931">
    <property type="entry name" value="HTH_LYSR"/>
    <property type="match status" value="1"/>
</dbReference>
<gene>
    <name evidence="7" type="ORF">CFR71_02415</name>
</gene>
<dbReference type="InterPro" id="IPR005119">
    <property type="entry name" value="LysR_subst-bd"/>
</dbReference>
<dbReference type="Pfam" id="PF03466">
    <property type="entry name" value="LysR_substrate"/>
    <property type="match status" value="1"/>
</dbReference>
<dbReference type="Proteomes" id="UP000247609">
    <property type="component" value="Unassembled WGS sequence"/>
</dbReference>
<dbReference type="SUPFAM" id="SSF53850">
    <property type="entry name" value="Periplasmic binding protein-like II"/>
    <property type="match status" value="1"/>
</dbReference>
<keyword evidence="2" id="KW-0805">Transcription regulation</keyword>